<feature type="domain" description="PIR2-like helical" evidence="3">
    <location>
        <begin position="280"/>
        <end position="393"/>
    </location>
</feature>
<dbReference type="Pfam" id="PF20235">
    <property type="entry name" value="PIR2-like_helical"/>
    <property type="match status" value="2"/>
</dbReference>
<feature type="domain" description="PIR2-like helical" evidence="3">
    <location>
        <begin position="39"/>
        <end position="158"/>
    </location>
</feature>
<evidence type="ECO:0000313" key="5">
    <source>
        <dbReference type="Proteomes" id="UP000275267"/>
    </source>
</evidence>
<dbReference type="EMBL" id="PQIB02000003">
    <property type="protein sequence ID" value="RLN28383.1"/>
    <property type="molecule type" value="Genomic_DNA"/>
</dbReference>
<evidence type="ECO:0000259" key="3">
    <source>
        <dbReference type="Pfam" id="PF20235"/>
    </source>
</evidence>
<dbReference type="InterPro" id="IPR022059">
    <property type="entry name" value="DUF3615"/>
</dbReference>
<accession>A0A3L6SVE8</accession>
<proteinExistence type="predicted"/>
<name>A0A3L6SVE8_PANMI</name>
<dbReference type="InterPro" id="IPR046527">
    <property type="entry name" value="PIR2-like_helical"/>
</dbReference>
<protein>
    <submittedName>
        <fullName evidence="4">Uncharacterized protein</fullName>
    </submittedName>
</protein>
<dbReference type="Pfam" id="PF12274">
    <property type="entry name" value="DUF3615"/>
    <property type="match status" value="1"/>
</dbReference>
<dbReference type="OrthoDB" id="691360at2759"/>
<dbReference type="Proteomes" id="UP000275267">
    <property type="component" value="Unassembled WGS sequence"/>
</dbReference>
<dbReference type="PANTHER" id="PTHR33120">
    <property type="entry name" value="EXPRESSED PROTEIN-RELATED"/>
    <property type="match status" value="1"/>
</dbReference>
<evidence type="ECO:0000256" key="1">
    <source>
        <dbReference type="SAM" id="MobiDB-lite"/>
    </source>
</evidence>
<dbReference type="AlphaFoldDB" id="A0A3L6SVE8"/>
<organism evidence="4 5">
    <name type="scientific">Panicum miliaceum</name>
    <name type="common">Proso millet</name>
    <name type="synonym">Broomcorn millet</name>
    <dbReference type="NCBI Taxonomy" id="4540"/>
    <lineage>
        <taxon>Eukaryota</taxon>
        <taxon>Viridiplantae</taxon>
        <taxon>Streptophyta</taxon>
        <taxon>Embryophyta</taxon>
        <taxon>Tracheophyta</taxon>
        <taxon>Spermatophyta</taxon>
        <taxon>Magnoliopsida</taxon>
        <taxon>Liliopsida</taxon>
        <taxon>Poales</taxon>
        <taxon>Poaceae</taxon>
        <taxon>PACMAD clade</taxon>
        <taxon>Panicoideae</taxon>
        <taxon>Panicodae</taxon>
        <taxon>Paniceae</taxon>
        <taxon>Panicinae</taxon>
        <taxon>Panicum</taxon>
        <taxon>Panicum sect. Panicum</taxon>
    </lineage>
</organism>
<feature type="region of interest" description="Disordered" evidence="1">
    <location>
        <begin position="629"/>
        <end position="649"/>
    </location>
</feature>
<evidence type="ECO:0000259" key="2">
    <source>
        <dbReference type="Pfam" id="PF12274"/>
    </source>
</evidence>
<feature type="compositionally biased region" description="Acidic residues" evidence="1">
    <location>
        <begin position="635"/>
        <end position="649"/>
    </location>
</feature>
<reference evidence="5" key="1">
    <citation type="journal article" date="2019" name="Nat. Commun.">
        <title>The genome of broomcorn millet.</title>
        <authorList>
            <person name="Zou C."/>
            <person name="Miki D."/>
            <person name="Li D."/>
            <person name="Tang Q."/>
            <person name="Xiao L."/>
            <person name="Rajput S."/>
            <person name="Deng P."/>
            <person name="Jia W."/>
            <person name="Huang R."/>
            <person name="Zhang M."/>
            <person name="Sun Y."/>
            <person name="Hu J."/>
            <person name="Fu X."/>
            <person name="Schnable P.S."/>
            <person name="Li F."/>
            <person name="Zhang H."/>
            <person name="Feng B."/>
            <person name="Zhu X."/>
            <person name="Liu R."/>
            <person name="Schnable J.C."/>
            <person name="Zhu J.-K."/>
            <person name="Zhang H."/>
        </authorList>
    </citation>
    <scope>NUCLEOTIDE SEQUENCE [LARGE SCALE GENOMIC DNA]</scope>
</reference>
<sequence length="649" mass="72582">MALKKSSGLSDLRIYEPSFACEYSSRKEEAEHRSRLLAKIHNAYSKALERLAGHNKARRPVAMRIRGGGGFCFGLLDPTSNIIANTFIPCPRDPAAEKGRGDEAAACGVEKELKELERRSLDGMVTFLTRFFPYLADCEAVRYLLLADADLLVATRIIVVDRRMKRFGSSEPAVEEALRMALRCAALAAQHSDPDRFVGAWLTISSRLDEAISLLAKVRRRYPSSSLHNLEKLLHGPPPQVDDSRGSLLLAWQLAMSRRPLPRTVPYQNTSTGLKRVLLDAIHGFYLQALARLPAGELHSRFRRSLLMAGHCYGPLDPVSNIIVNTIWYDAVFPPAMELELGMISTPGLLRIETRSMYGLVSFLCTRYHHLNFHRATRCLLEADGSLLLADPNLDAEAAAATIADLRMKEPARLHAPRSTHTGFHTALGSRVVNQDQGPATSVNDAFKAAATAAWHPNTPMLKQTFSLHEQTYELHAICSVNDQVSGPVYCPESDACPPEKFCRSHVNFLATPRYIPTHDNEVPVLFFAEFSNDDEDKAEAQPLCCPVCIPPPCSERVRCLYCDYVGIRIIHPIGKNFHGREEDFESMVCKKDPFDEYFESALMPQYYTNTAIISHSSSMAERIGRLEEDRLYESNEDDSDSDYTSEEC</sequence>
<comment type="caution">
    <text evidence="4">The sequence shown here is derived from an EMBL/GenBank/DDBJ whole genome shotgun (WGS) entry which is preliminary data.</text>
</comment>
<evidence type="ECO:0000313" key="4">
    <source>
        <dbReference type="EMBL" id="RLN28383.1"/>
    </source>
</evidence>
<keyword evidence="5" id="KW-1185">Reference proteome</keyword>
<gene>
    <name evidence="4" type="ORF">C2845_PM05G04670</name>
</gene>
<feature type="domain" description="DUF3615" evidence="2">
    <location>
        <begin position="469"/>
        <end position="573"/>
    </location>
</feature>
<dbReference type="PANTHER" id="PTHR33120:SF47">
    <property type="entry name" value="OS05G0571400 PROTEIN"/>
    <property type="match status" value="1"/>
</dbReference>